<keyword evidence="8" id="KW-0539">Nucleus</keyword>
<dbReference type="Pfam" id="PF00643">
    <property type="entry name" value="zf-B_box"/>
    <property type="match status" value="1"/>
</dbReference>
<dbReference type="SMART" id="SM00336">
    <property type="entry name" value="BBOX"/>
    <property type="match status" value="1"/>
</dbReference>
<dbReference type="GO" id="GO:0008270">
    <property type="term" value="F:zinc ion binding"/>
    <property type="evidence" value="ECO:0007669"/>
    <property type="project" value="UniProtKB-KW"/>
</dbReference>
<accession>A0A830BJ69</accession>
<keyword evidence="3" id="KW-0677">Repeat</keyword>
<dbReference type="AlphaFoldDB" id="A0A830BJ69"/>
<evidence type="ECO:0000256" key="7">
    <source>
        <dbReference type="ARBA" id="ARBA00023163"/>
    </source>
</evidence>
<keyword evidence="7" id="KW-0804">Transcription</keyword>
<dbReference type="PANTHER" id="PTHR31832">
    <property type="entry name" value="B-BOX ZINC FINGER PROTEIN 22"/>
    <property type="match status" value="1"/>
</dbReference>
<reference evidence="12" key="1">
    <citation type="submission" date="2020-07" db="EMBL/GenBank/DDBJ databases">
        <title>Ethylene signaling mediates host invasion by parasitic plants.</title>
        <authorList>
            <person name="Yoshida S."/>
        </authorList>
    </citation>
    <scope>NUCLEOTIDE SEQUENCE</scope>
    <source>
        <strain evidence="12">Okayama</strain>
    </source>
</reference>
<evidence type="ECO:0000313" key="12">
    <source>
        <dbReference type="EMBL" id="GFP82131.1"/>
    </source>
</evidence>
<dbReference type="CDD" id="cd19821">
    <property type="entry name" value="Bbox1_BBX-like"/>
    <property type="match status" value="1"/>
</dbReference>
<evidence type="ECO:0000256" key="4">
    <source>
        <dbReference type="ARBA" id="ARBA00022771"/>
    </source>
</evidence>
<dbReference type="Proteomes" id="UP000653305">
    <property type="component" value="Unassembled WGS sequence"/>
</dbReference>
<name>A0A830BJ69_9LAMI</name>
<evidence type="ECO:0000313" key="13">
    <source>
        <dbReference type="Proteomes" id="UP000653305"/>
    </source>
</evidence>
<gene>
    <name evidence="12" type="ORF">PHJA_000356400</name>
</gene>
<protein>
    <submittedName>
        <fullName evidence="12">B-box zinc finger protein 21</fullName>
    </submittedName>
</protein>
<dbReference type="InterPro" id="IPR000315">
    <property type="entry name" value="Znf_B-box"/>
</dbReference>
<keyword evidence="6" id="KW-0805">Transcription regulation</keyword>
<dbReference type="PANTHER" id="PTHR31832:SF52">
    <property type="entry name" value="B-BOX ZINC FINGER PROTEIN 21"/>
    <property type="match status" value="1"/>
</dbReference>
<feature type="region of interest" description="Disordered" evidence="10">
    <location>
        <begin position="1"/>
        <end position="39"/>
    </location>
</feature>
<evidence type="ECO:0000259" key="11">
    <source>
        <dbReference type="PROSITE" id="PS50119"/>
    </source>
</evidence>
<feature type="domain" description="B box-type" evidence="11">
    <location>
        <begin position="48"/>
        <end position="95"/>
    </location>
</feature>
<comment type="subcellular location">
    <subcellularLocation>
        <location evidence="1">Nucleus</location>
    </subcellularLocation>
</comment>
<keyword evidence="5" id="KW-0862">Zinc</keyword>
<dbReference type="GO" id="GO:0005634">
    <property type="term" value="C:nucleus"/>
    <property type="evidence" value="ECO:0007669"/>
    <property type="project" value="UniProtKB-SubCell"/>
</dbReference>
<evidence type="ECO:0000256" key="10">
    <source>
        <dbReference type="SAM" id="MobiDB-lite"/>
    </source>
</evidence>
<evidence type="ECO:0000256" key="6">
    <source>
        <dbReference type="ARBA" id="ARBA00023015"/>
    </source>
</evidence>
<dbReference type="InterPro" id="IPR051979">
    <property type="entry name" value="B-box_zinc_finger"/>
</dbReference>
<evidence type="ECO:0000256" key="1">
    <source>
        <dbReference type="ARBA" id="ARBA00004123"/>
    </source>
</evidence>
<dbReference type="GO" id="GO:0006355">
    <property type="term" value="P:regulation of DNA-templated transcription"/>
    <property type="evidence" value="ECO:0007669"/>
    <property type="project" value="TreeGrafter"/>
</dbReference>
<proteinExistence type="predicted"/>
<evidence type="ECO:0000256" key="3">
    <source>
        <dbReference type="ARBA" id="ARBA00022737"/>
    </source>
</evidence>
<dbReference type="PROSITE" id="PS50119">
    <property type="entry name" value="ZF_BBOX"/>
    <property type="match status" value="1"/>
</dbReference>
<dbReference type="SUPFAM" id="SSF57845">
    <property type="entry name" value="B-box zinc-binding domain"/>
    <property type="match status" value="1"/>
</dbReference>
<dbReference type="GO" id="GO:0009640">
    <property type="term" value="P:photomorphogenesis"/>
    <property type="evidence" value="ECO:0007669"/>
    <property type="project" value="TreeGrafter"/>
</dbReference>
<evidence type="ECO:0000256" key="8">
    <source>
        <dbReference type="ARBA" id="ARBA00023242"/>
    </source>
</evidence>
<feature type="compositionally biased region" description="Polar residues" evidence="10">
    <location>
        <begin position="22"/>
        <end position="39"/>
    </location>
</feature>
<keyword evidence="4 9" id="KW-0863">Zinc-finger</keyword>
<dbReference type="InterPro" id="IPR049808">
    <property type="entry name" value="CONSTANS-like_Bbox1"/>
</dbReference>
<dbReference type="EMBL" id="BMAC01000038">
    <property type="protein sequence ID" value="GFP82131.1"/>
    <property type="molecule type" value="Genomic_DNA"/>
</dbReference>
<evidence type="ECO:0000256" key="2">
    <source>
        <dbReference type="ARBA" id="ARBA00022723"/>
    </source>
</evidence>
<dbReference type="OrthoDB" id="153872at2759"/>
<keyword evidence="2" id="KW-0479">Metal-binding</keyword>
<comment type="caution">
    <text evidence="12">The sequence shown here is derived from an EMBL/GenBank/DDBJ whole genome shotgun (WGS) entry which is preliminary data.</text>
</comment>
<evidence type="ECO:0000256" key="5">
    <source>
        <dbReference type="ARBA" id="ARBA00022833"/>
    </source>
</evidence>
<keyword evidence="13" id="KW-1185">Reference proteome</keyword>
<organism evidence="12 13">
    <name type="scientific">Phtheirospermum japonicum</name>
    <dbReference type="NCBI Taxonomy" id="374723"/>
    <lineage>
        <taxon>Eukaryota</taxon>
        <taxon>Viridiplantae</taxon>
        <taxon>Streptophyta</taxon>
        <taxon>Embryophyta</taxon>
        <taxon>Tracheophyta</taxon>
        <taxon>Spermatophyta</taxon>
        <taxon>Magnoliopsida</taxon>
        <taxon>eudicotyledons</taxon>
        <taxon>Gunneridae</taxon>
        <taxon>Pentapetalae</taxon>
        <taxon>asterids</taxon>
        <taxon>lamiids</taxon>
        <taxon>Lamiales</taxon>
        <taxon>Orobanchaceae</taxon>
        <taxon>Orobanchaceae incertae sedis</taxon>
        <taxon>Phtheirospermum</taxon>
    </lineage>
</organism>
<evidence type="ECO:0000256" key="9">
    <source>
        <dbReference type="PROSITE-ProRule" id="PRU00024"/>
    </source>
</evidence>
<sequence>MYVTKTKHQCSASPTRPPSVLPVTTASTMPTSSPGNISASLSTTPFPKQALLCDVCQDKSAFLFCQQDKAILCKECDFQIHKANEHNKNHTRFFLTGVKLSSTVALYLD</sequence>